<evidence type="ECO:0000256" key="5">
    <source>
        <dbReference type="RuleBase" id="RU362057"/>
    </source>
</evidence>
<dbReference type="SUPFAM" id="SSF53756">
    <property type="entry name" value="UDP-Glycosyltransferase/glycogen phosphorylase"/>
    <property type="match status" value="1"/>
</dbReference>
<feature type="region of interest" description="Disordered" evidence="6">
    <location>
        <begin position="246"/>
        <end position="268"/>
    </location>
</feature>
<dbReference type="EC" id="2.4.1.-" evidence="5"/>
<dbReference type="Proteomes" id="UP000743370">
    <property type="component" value="Unassembled WGS sequence"/>
</dbReference>
<keyword evidence="2 4" id="KW-0328">Glycosyltransferase</keyword>
<evidence type="ECO:0000256" key="1">
    <source>
        <dbReference type="ARBA" id="ARBA00009995"/>
    </source>
</evidence>
<dbReference type="FunFam" id="3.40.50.2000:FF:000060">
    <property type="entry name" value="Glycosyltransferase"/>
    <property type="match status" value="1"/>
</dbReference>
<dbReference type="GO" id="GO:0008194">
    <property type="term" value="F:UDP-glycosyltransferase activity"/>
    <property type="evidence" value="ECO:0007669"/>
    <property type="project" value="InterPro"/>
</dbReference>
<dbReference type="PROSITE" id="PS00375">
    <property type="entry name" value="UDPGT"/>
    <property type="match status" value="1"/>
</dbReference>
<gene>
    <name evidence="7" type="ORF">HKW66_Vig0249510</name>
</gene>
<evidence type="ECO:0000256" key="3">
    <source>
        <dbReference type="ARBA" id="ARBA00022679"/>
    </source>
</evidence>
<dbReference type="InterPro" id="IPR035595">
    <property type="entry name" value="UDP_glycos_trans_CS"/>
</dbReference>
<comment type="caution">
    <text evidence="7">The sequence shown here is derived from an EMBL/GenBank/DDBJ whole genome shotgun (WGS) entry which is preliminary data.</text>
</comment>
<evidence type="ECO:0000256" key="2">
    <source>
        <dbReference type="ARBA" id="ARBA00022676"/>
    </source>
</evidence>
<comment type="similarity">
    <text evidence="1 4">Belongs to the UDP-glycosyltransferase family.</text>
</comment>
<accession>A0A8T0JTM4</accession>
<evidence type="ECO:0000256" key="6">
    <source>
        <dbReference type="SAM" id="MobiDB-lite"/>
    </source>
</evidence>
<dbReference type="InterPro" id="IPR002213">
    <property type="entry name" value="UDP_glucos_trans"/>
</dbReference>
<dbReference type="Gene3D" id="3.40.50.2000">
    <property type="entry name" value="Glycogen Phosphorylase B"/>
    <property type="match status" value="2"/>
</dbReference>
<dbReference type="AlphaFoldDB" id="A0A8T0JTM4"/>
<dbReference type="EMBL" id="JABFOF010000009">
    <property type="protein sequence ID" value="KAG2380537.1"/>
    <property type="molecule type" value="Genomic_DNA"/>
</dbReference>
<reference evidence="7 8" key="1">
    <citation type="submission" date="2020-05" db="EMBL/GenBank/DDBJ databases">
        <title>Vigna angularis (adzuki bean) Var. LongXiaoDou No. 4 denovo assembly.</title>
        <authorList>
            <person name="Xiang H."/>
        </authorList>
    </citation>
    <scope>NUCLEOTIDE SEQUENCE [LARGE SCALE GENOMIC DNA]</scope>
    <source>
        <tissue evidence="7">Leaf</tissue>
    </source>
</reference>
<name>A0A8T0JTM4_PHAAN</name>
<keyword evidence="3 4" id="KW-0808">Transferase</keyword>
<sequence>MAISRTHHHAFLLPSPGMGHIIPALELAKRLVTHKIIPKLTFFYTPIANSNPSKAETLVLHSAIKENLFDIIQQHPLDLTSEVDPDASAEDKIAILMHELPLLFVSTISTMNLNPTIIITDFFICQALPLVQNLNLPMFAFSPTNAWLVALGLHTPTLDKQIQGEYVDEIEPISIPGCKPIYPKDMFDMLKDRTHRLYREFIGACEGAALANAIFVNTFHELEPKTLEALGSGGISTVPVYPVGPIIREPSPRSPSPSPSPSSDEGKRSEIVEWLNRQEEESVVFVSLGSGYTMSGEEIKEMALALELSENKFVWSLRPSVNKAGHDHYLTAVVKSFTLVMGPQGDETGSTTSTVSNVEKSDLFPDEYHRIQRNGIVITDWAPQLDILKHPSIGGFVSHCGWNSVMESVSCGVPIVGLPIFADQMMNATMLVEEVGNAVRVKASPSTNMVQGDELGKAIRKIMNKDDKEGCVIRERAKQLKHLAERAWSHDGSSYSALSKIAL</sequence>
<evidence type="ECO:0000256" key="4">
    <source>
        <dbReference type="RuleBase" id="RU003718"/>
    </source>
</evidence>
<evidence type="ECO:0000313" key="8">
    <source>
        <dbReference type="Proteomes" id="UP000743370"/>
    </source>
</evidence>
<organism evidence="7 8">
    <name type="scientific">Phaseolus angularis</name>
    <name type="common">Azuki bean</name>
    <name type="synonym">Vigna angularis</name>
    <dbReference type="NCBI Taxonomy" id="3914"/>
    <lineage>
        <taxon>Eukaryota</taxon>
        <taxon>Viridiplantae</taxon>
        <taxon>Streptophyta</taxon>
        <taxon>Embryophyta</taxon>
        <taxon>Tracheophyta</taxon>
        <taxon>Spermatophyta</taxon>
        <taxon>Magnoliopsida</taxon>
        <taxon>eudicotyledons</taxon>
        <taxon>Gunneridae</taxon>
        <taxon>Pentapetalae</taxon>
        <taxon>rosids</taxon>
        <taxon>fabids</taxon>
        <taxon>Fabales</taxon>
        <taxon>Fabaceae</taxon>
        <taxon>Papilionoideae</taxon>
        <taxon>50 kb inversion clade</taxon>
        <taxon>NPAAA clade</taxon>
        <taxon>indigoferoid/millettioid clade</taxon>
        <taxon>Phaseoleae</taxon>
        <taxon>Vigna</taxon>
    </lineage>
</organism>
<dbReference type="Pfam" id="PF00201">
    <property type="entry name" value="UDPGT"/>
    <property type="match status" value="1"/>
</dbReference>
<dbReference type="PANTHER" id="PTHR48046:SF1">
    <property type="entry name" value="GLYCOSYLTRANSFERASE-RELATED"/>
    <property type="match status" value="1"/>
</dbReference>
<dbReference type="CDD" id="cd03784">
    <property type="entry name" value="GT1_Gtf-like"/>
    <property type="match status" value="1"/>
</dbReference>
<proteinExistence type="inferred from homology"/>
<protein>
    <recommendedName>
        <fullName evidence="5">Glycosyltransferase</fullName>
        <ecNumber evidence="5">2.4.1.-</ecNumber>
    </recommendedName>
</protein>
<evidence type="ECO:0000313" key="7">
    <source>
        <dbReference type="EMBL" id="KAG2380537.1"/>
    </source>
</evidence>
<dbReference type="PANTHER" id="PTHR48046">
    <property type="entry name" value="UDP-GLYCOSYLTRANSFERASE 72E1"/>
    <property type="match status" value="1"/>
</dbReference>